<evidence type="ECO:0000313" key="1">
    <source>
        <dbReference type="EMBL" id="KAK8767447.1"/>
    </source>
</evidence>
<comment type="caution">
    <text evidence="1">The sequence shown here is derived from an EMBL/GenBank/DDBJ whole genome shotgun (WGS) entry which is preliminary data.</text>
</comment>
<dbReference type="EMBL" id="JARKHS020025453">
    <property type="protein sequence ID" value="KAK8767447.1"/>
    <property type="molecule type" value="Genomic_DNA"/>
</dbReference>
<accession>A0AAQ4DYA7</accession>
<sequence>MQNGEISKQACTDWTNYVREVCCAVLQRLLFTKVARWVVLSRVYQAPADDGTRTGWSLSRTRQTWRVHRTSETATWLSLCW</sequence>
<evidence type="ECO:0000313" key="2">
    <source>
        <dbReference type="Proteomes" id="UP001321473"/>
    </source>
</evidence>
<reference evidence="1 2" key="1">
    <citation type="journal article" date="2023" name="Arcadia Sci">
        <title>De novo assembly of a long-read Amblyomma americanum tick genome.</title>
        <authorList>
            <person name="Chou S."/>
            <person name="Poskanzer K.E."/>
            <person name="Rollins M."/>
            <person name="Thuy-Boun P.S."/>
        </authorList>
    </citation>
    <scope>NUCLEOTIDE SEQUENCE [LARGE SCALE GENOMIC DNA]</scope>
    <source>
        <strain evidence="1">F_SG_1</strain>
        <tissue evidence="1">Salivary glands</tissue>
    </source>
</reference>
<protein>
    <submittedName>
        <fullName evidence="1">Uncharacterized protein</fullName>
    </submittedName>
</protein>
<organism evidence="1 2">
    <name type="scientific">Amblyomma americanum</name>
    <name type="common">Lone star tick</name>
    <dbReference type="NCBI Taxonomy" id="6943"/>
    <lineage>
        <taxon>Eukaryota</taxon>
        <taxon>Metazoa</taxon>
        <taxon>Ecdysozoa</taxon>
        <taxon>Arthropoda</taxon>
        <taxon>Chelicerata</taxon>
        <taxon>Arachnida</taxon>
        <taxon>Acari</taxon>
        <taxon>Parasitiformes</taxon>
        <taxon>Ixodida</taxon>
        <taxon>Ixodoidea</taxon>
        <taxon>Ixodidae</taxon>
        <taxon>Amblyomminae</taxon>
        <taxon>Amblyomma</taxon>
    </lineage>
</organism>
<proteinExistence type="predicted"/>
<dbReference type="Proteomes" id="UP001321473">
    <property type="component" value="Unassembled WGS sequence"/>
</dbReference>
<keyword evidence="2" id="KW-1185">Reference proteome</keyword>
<dbReference type="AlphaFoldDB" id="A0AAQ4DYA7"/>
<gene>
    <name evidence="1" type="ORF">V5799_005777</name>
</gene>
<name>A0AAQ4DYA7_AMBAM</name>